<dbReference type="EMBL" id="JAVXUP010001451">
    <property type="protein sequence ID" value="KAK3011507.1"/>
    <property type="molecule type" value="Genomic_DNA"/>
</dbReference>
<dbReference type="CDD" id="cd09272">
    <property type="entry name" value="RNase_HI_RT_Ty1"/>
    <property type="match status" value="1"/>
</dbReference>
<organism evidence="1 2">
    <name type="scientific">Escallonia herrerae</name>
    <dbReference type="NCBI Taxonomy" id="1293975"/>
    <lineage>
        <taxon>Eukaryota</taxon>
        <taxon>Viridiplantae</taxon>
        <taxon>Streptophyta</taxon>
        <taxon>Embryophyta</taxon>
        <taxon>Tracheophyta</taxon>
        <taxon>Spermatophyta</taxon>
        <taxon>Magnoliopsida</taxon>
        <taxon>eudicotyledons</taxon>
        <taxon>Gunneridae</taxon>
        <taxon>Pentapetalae</taxon>
        <taxon>asterids</taxon>
        <taxon>campanulids</taxon>
        <taxon>Escalloniales</taxon>
        <taxon>Escalloniaceae</taxon>
        <taxon>Escallonia</taxon>
    </lineage>
</organism>
<keyword evidence="2" id="KW-1185">Reference proteome</keyword>
<sequence>MYTSESGSLTYLMLCMRLDIVHELGMVSGGAVSWESKLQKYVPLFTTEAEYIAATKIGKELPWMKRFLHDFSFNQNEYIASYDGQNVIDLSKNCT</sequence>
<gene>
    <name evidence="1" type="ORF">RJ639_011115</name>
</gene>
<dbReference type="AlphaFoldDB" id="A0AA89AQN7"/>
<dbReference type="Proteomes" id="UP001188597">
    <property type="component" value="Unassembled WGS sequence"/>
</dbReference>
<evidence type="ECO:0000313" key="1">
    <source>
        <dbReference type="EMBL" id="KAK3011507.1"/>
    </source>
</evidence>
<accession>A0AA89AQN7</accession>
<evidence type="ECO:0000313" key="2">
    <source>
        <dbReference type="Proteomes" id="UP001188597"/>
    </source>
</evidence>
<name>A0AA89AQN7_9ASTE</name>
<comment type="caution">
    <text evidence="1">The sequence shown here is derived from an EMBL/GenBank/DDBJ whole genome shotgun (WGS) entry which is preliminary data.</text>
</comment>
<reference evidence="1" key="1">
    <citation type="submission" date="2022-12" db="EMBL/GenBank/DDBJ databases">
        <title>Draft genome assemblies for two species of Escallonia (Escalloniales).</title>
        <authorList>
            <person name="Chanderbali A."/>
            <person name="Dervinis C."/>
            <person name="Anghel I."/>
            <person name="Soltis D."/>
            <person name="Soltis P."/>
            <person name="Zapata F."/>
        </authorList>
    </citation>
    <scope>NUCLEOTIDE SEQUENCE</scope>
    <source>
        <strain evidence="1">UCBG64.0493</strain>
        <tissue evidence="1">Leaf</tissue>
    </source>
</reference>
<protein>
    <submittedName>
        <fullName evidence="1">Uncharacterized protein</fullName>
    </submittedName>
</protein>
<proteinExistence type="predicted"/>